<gene>
    <name evidence="1" type="ORF">G1H10_26005</name>
</gene>
<accession>A0A6L9SED5</accession>
<sequence>MPGRPSLIVSIGAFLLAGCGFGAVSVDKYELEAGSSQTCATLIDRLPDVLGDAVRRDVEPDSLPVAAWGQPAIVLRCGVHLPGSYRPDAQLLDINGIGWFAEEGDGGTFFTATDRETMVEVAIPDDYAPEGFILEELNPVIADVIPERPLR</sequence>
<organism evidence="1 2">
    <name type="scientific">Phytoactinopolyspora halotolerans</name>
    <dbReference type="NCBI Taxonomy" id="1981512"/>
    <lineage>
        <taxon>Bacteria</taxon>
        <taxon>Bacillati</taxon>
        <taxon>Actinomycetota</taxon>
        <taxon>Actinomycetes</taxon>
        <taxon>Jiangellales</taxon>
        <taxon>Jiangellaceae</taxon>
        <taxon>Phytoactinopolyspora</taxon>
    </lineage>
</organism>
<dbReference type="PROSITE" id="PS51257">
    <property type="entry name" value="PROKAR_LIPOPROTEIN"/>
    <property type="match status" value="1"/>
</dbReference>
<dbReference type="Proteomes" id="UP000475214">
    <property type="component" value="Unassembled WGS sequence"/>
</dbReference>
<evidence type="ECO:0000313" key="2">
    <source>
        <dbReference type="Proteomes" id="UP000475214"/>
    </source>
</evidence>
<protein>
    <submittedName>
        <fullName evidence="1">DUF3515 domain-containing protein</fullName>
    </submittedName>
</protein>
<reference evidence="1 2" key="1">
    <citation type="submission" date="2020-02" db="EMBL/GenBank/DDBJ databases">
        <authorList>
            <person name="Li X.-J."/>
            <person name="Han X.-M."/>
        </authorList>
    </citation>
    <scope>NUCLEOTIDE SEQUENCE [LARGE SCALE GENOMIC DNA]</scope>
    <source>
        <strain evidence="1 2">CCTCC AB 2017055</strain>
    </source>
</reference>
<dbReference type="AlphaFoldDB" id="A0A6L9SED5"/>
<dbReference type="InterPro" id="IPR021903">
    <property type="entry name" value="DUF3515"/>
</dbReference>
<keyword evidence="2" id="KW-1185">Reference proteome</keyword>
<dbReference type="EMBL" id="JAAGOA010000024">
    <property type="protein sequence ID" value="NEE03626.1"/>
    <property type="molecule type" value="Genomic_DNA"/>
</dbReference>
<evidence type="ECO:0000313" key="1">
    <source>
        <dbReference type="EMBL" id="NEE03626.1"/>
    </source>
</evidence>
<name>A0A6L9SED5_9ACTN</name>
<dbReference type="RefSeq" id="WP_163743457.1">
    <property type="nucleotide sequence ID" value="NZ_JAAGOA010000024.1"/>
</dbReference>
<dbReference type="Pfam" id="PF12028">
    <property type="entry name" value="DUF3515"/>
    <property type="match status" value="1"/>
</dbReference>
<comment type="caution">
    <text evidence="1">The sequence shown here is derived from an EMBL/GenBank/DDBJ whole genome shotgun (WGS) entry which is preliminary data.</text>
</comment>
<proteinExistence type="predicted"/>